<feature type="domain" description="Aminotransferase class I/classII large" evidence="1">
    <location>
        <begin position="55"/>
        <end position="424"/>
    </location>
</feature>
<keyword evidence="2" id="KW-0032">Aminotransferase</keyword>
<dbReference type="PANTHER" id="PTHR42858:SF1">
    <property type="entry name" value="LD15494P"/>
    <property type="match status" value="1"/>
</dbReference>
<evidence type="ECO:0000313" key="2">
    <source>
        <dbReference type="EMBL" id="KAL0636509.1"/>
    </source>
</evidence>
<dbReference type="PANTHER" id="PTHR42858">
    <property type="entry name" value="AMINOTRANSFERASE"/>
    <property type="match status" value="1"/>
</dbReference>
<dbReference type="InterPro" id="IPR004839">
    <property type="entry name" value="Aminotransferase_I/II_large"/>
</dbReference>
<sequence>MSTHHRPSQLIDLRRACPTRRLLPASSIAYASRAILTDPFGYSDALLHGPDLGPTPLRQEVAVWLSEFYRPNAGPITAERLCITGGASQNLSCILQKFTDPVYTRAVWLVAPTLQISCKIFEDNGLEGKLKVVLEDEEGLDINSLANLLALEEENAIRSANITPVFKSRANYPKIYKHIIYCMPTFKNPTSKSMSITRRRQLVELARTYDALIIADDVFDFLRWGTDAENTKPFPRISDIDRESQGVSDGYGNAVSNGSFSKLLAPGCRVGWLEGTEKFVIELAKAGSTQAEGAPSQLVSMFIWNLLTTGTLQSHLSDILIPVFSRRFECLKHVFDSILSPLGVRLADSSPIHGGWFLWLQLPDWCDAKAFSEWVERDHNVLVACGEMYQLRGYSGSSSEPSRAIRICLAWEEEDQLMEGVRRLGDGMRAMKEFRSPGGPMKIQNILKS</sequence>
<dbReference type="Gene3D" id="3.90.1150.10">
    <property type="entry name" value="Aspartate Aminotransferase, domain 1"/>
    <property type="match status" value="1"/>
</dbReference>
<organism evidence="2 3">
    <name type="scientific">Discina gigas</name>
    <dbReference type="NCBI Taxonomy" id="1032678"/>
    <lineage>
        <taxon>Eukaryota</taxon>
        <taxon>Fungi</taxon>
        <taxon>Dikarya</taxon>
        <taxon>Ascomycota</taxon>
        <taxon>Pezizomycotina</taxon>
        <taxon>Pezizomycetes</taxon>
        <taxon>Pezizales</taxon>
        <taxon>Discinaceae</taxon>
        <taxon>Discina</taxon>
    </lineage>
</organism>
<evidence type="ECO:0000313" key="3">
    <source>
        <dbReference type="Proteomes" id="UP001447188"/>
    </source>
</evidence>
<dbReference type="InterPro" id="IPR015421">
    <property type="entry name" value="PyrdxlP-dep_Trfase_major"/>
</dbReference>
<protein>
    <submittedName>
        <fullName evidence="2">Valine--pyruvate aminotransferase</fullName>
    </submittedName>
</protein>
<keyword evidence="3" id="KW-1185">Reference proteome</keyword>
<dbReference type="InterPro" id="IPR015424">
    <property type="entry name" value="PyrdxlP-dep_Trfase"/>
</dbReference>
<dbReference type="CDD" id="cd00609">
    <property type="entry name" value="AAT_like"/>
    <property type="match status" value="1"/>
</dbReference>
<dbReference type="EMBL" id="JBBBZM010000049">
    <property type="protein sequence ID" value="KAL0636509.1"/>
    <property type="molecule type" value="Genomic_DNA"/>
</dbReference>
<name>A0ABR3GKR1_9PEZI</name>
<dbReference type="SUPFAM" id="SSF53383">
    <property type="entry name" value="PLP-dependent transferases"/>
    <property type="match status" value="1"/>
</dbReference>
<dbReference type="Proteomes" id="UP001447188">
    <property type="component" value="Unassembled WGS sequence"/>
</dbReference>
<evidence type="ECO:0000259" key="1">
    <source>
        <dbReference type="Pfam" id="PF00155"/>
    </source>
</evidence>
<dbReference type="Pfam" id="PF00155">
    <property type="entry name" value="Aminotran_1_2"/>
    <property type="match status" value="1"/>
</dbReference>
<accession>A0ABR3GKR1</accession>
<dbReference type="GO" id="GO:0008483">
    <property type="term" value="F:transaminase activity"/>
    <property type="evidence" value="ECO:0007669"/>
    <property type="project" value="UniProtKB-KW"/>
</dbReference>
<proteinExistence type="predicted"/>
<keyword evidence="2" id="KW-0808">Transferase</keyword>
<comment type="caution">
    <text evidence="2">The sequence shown here is derived from an EMBL/GenBank/DDBJ whole genome shotgun (WGS) entry which is preliminary data.</text>
</comment>
<gene>
    <name evidence="2" type="primary">YEY2_2</name>
    <name evidence="2" type="ORF">Q9L58_004559</name>
</gene>
<dbReference type="InterPro" id="IPR015422">
    <property type="entry name" value="PyrdxlP-dep_Trfase_small"/>
</dbReference>
<dbReference type="Gene3D" id="3.40.640.10">
    <property type="entry name" value="Type I PLP-dependent aspartate aminotransferase-like (Major domain)"/>
    <property type="match status" value="1"/>
</dbReference>
<reference evidence="2 3" key="1">
    <citation type="submission" date="2024-02" db="EMBL/GenBank/DDBJ databases">
        <title>Discinaceae phylogenomics.</title>
        <authorList>
            <person name="Dirks A.C."/>
            <person name="James T.Y."/>
        </authorList>
    </citation>
    <scope>NUCLEOTIDE SEQUENCE [LARGE SCALE GENOMIC DNA]</scope>
    <source>
        <strain evidence="2 3">ACD0624</strain>
    </source>
</reference>